<accession>B8FC24</accession>
<dbReference type="AlphaFoldDB" id="B8FC24"/>
<reference evidence="1 2" key="1">
    <citation type="journal article" date="2012" name="Environ. Microbiol.">
        <title>The genome sequence of Desulfatibacillum alkenivorans AK-01: a blueprint for anaerobic alkane oxidation.</title>
        <authorList>
            <person name="Callaghan A.V."/>
            <person name="Morris B.E."/>
            <person name="Pereira I.A."/>
            <person name="McInerney M.J."/>
            <person name="Austin R.N."/>
            <person name="Groves J.T."/>
            <person name="Kukor J.J."/>
            <person name="Suflita J.M."/>
            <person name="Young L.Y."/>
            <person name="Zylstra G.J."/>
            <person name="Wawrik B."/>
        </authorList>
    </citation>
    <scope>NUCLEOTIDE SEQUENCE [LARGE SCALE GENOMIC DNA]</scope>
    <source>
        <strain evidence="1 2">AK-01</strain>
    </source>
</reference>
<dbReference type="Proteomes" id="UP000000739">
    <property type="component" value="Chromosome"/>
</dbReference>
<sequence length="52" mass="6108">MPTKPTKKPRAVPECRYREQYGVIVICKDENDQKKVYEKLLKQGFKPRVVAT</sequence>
<proteinExistence type="predicted"/>
<evidence type="ECO:0000313" key="2">
    <source>
        <dbReference type="Proteomes" id="UP000000739"/>
    </source>
</evidence>
<evidence type="ECO:0000313" key="1">
    <source>
        <dbReference type="EMBL" id="ACL05229.1"/>
    </source>
</evidence>
<gene>
    <name evidence="1" type="ordered locus">Dalk_3541</name>
</gene>
<dbReference type="KEGG" id="dal:Dalk_3541"/>
<name>B8FC24_DESAL</name>
<dbReference type="HOGENOM" id="CLU_207894_0_0_7"/>
<dbReference type="EMBL" id="CP001322">
    <property type="protein sequence ID" value="ACL05229.1"/>
    <property type="molecule type" value="Genomic_DNA"/>
</dbReference>
<protein>
    <submittedName>
        <fullName evidence="1">Uncharacterized protein</fullName>
    </submittedName>
</protein>
<organism evidence="1 2">
    <name type="scientific">Desulfatibacillum aliphaticivorans</name>
    <dbReference type="NCBI Taxonomy" id="218208"/>
    <lineage>
        <taxon>Bacteria</taxon>
        <taxon>Pseudomonadati</taxon>
        <taxon>Thermodesulfobacteriota</taxon>
        <taxon>Desulfobacteria</taxon>
        <taxon>Desulfobacterales</taxon>
        <taxon>Desulfatibacillaceae</taxon>
        <taxon>Desulfatibacillum</taxon>
    </lineage>
</organism>
<dbReference type="RefSeq" id="WP_015948286.1">
    <property type="nucleotide sequence ID" value="NC_011768.1"/>
</dbReference>
<keyword evidence="2" id="KW-1185">Reference proteome</keyword>